<accession>A0ABQ0BXY2</accession>
<evidence type="ECO:0000313" key="2">
    <source>
        <dbReference type="EMBL" id="GAA6501388.1"/>
    </source>
</evidence>
<sequence length="152" mass="17498">MIIKIEKACRSDAKRLAEVYNMSFYSDYLKYGECPGYNKTENDILDNLQKRDVYKIIADGAIVGAVSVRPEGDESYYLGALCVIPKYANKGIGQTAMRFLDKKYPNARHWALETPSDKTQNHYFYKKFNFKITKEYMSGGIAISFFERSIQP</sequence>
<evidence type="ECO:0000313" key="3">
    <source>
        <dbReference type="Proteomes" id="UP001600941"/>
    </source>
</evidence>
<proteinExistence type="predicted"/>
<dbReference type="EMBL" id="BAABZQ010000001">
    <property type="protein sequence ID" value="GAA6501388.1"/>
    <property type="molecule type" value="Genomic_DNA"/>
</dbReference>
<dbReference type="InterPro" id="IPR016181">
    <property type="entry name" value="Acyl_CoA_acyltransferase"/>
</dbReference>
<reference evidence="2 3" key="1">
    <citation type="submission" date="2024-04" db="EMBL/GenBank/DDBJ databases">
        <title>Defined microbial consortia suppress multidrug-resistant proinflammatory Enterobacteriaceae via ecological control.</title>
        <authorList>
            <person name="Furuichi M."/>
            <person name="Kawaguchi T."/>
            <person name="Pust M."/>
            <person name="Yasuma K."/>
            <person name="Plichta D."/>
            <person name="Hasegawa N."/>
            <person name="Ohya T."/>
            <person name="Bhattarai S."/>
            <person name="Sasajima S."/>
            <person name="Aoto Y."/>
            <person name="Tuganbaev T."/>
            <person name="Yaginuma M."/>
            <person name="Ueda M."/>
            <person name="Okahashi N."/>
            <person name="Amafuji K."/>
            <person name="Kiridooshi Y."/>
            <person name="Sugita K."/>
            <person name="Strazar M."/>
            <person name="Skelly A."/>
            <person name="Suda W."/>
            <person name="Hattori M."/>
            <person name="Nakamoto N."/>
            <person name="Caballero S."/>
            <person name="Norman J."/>
            <person name="Olle B."/>
            <person name="Tanoue T."/>
            <person name="Arita M."/>
            <person name="Bucci V."/>
            <person name="Atarashi K."/>
            <person name="Xavier R."/>
            <person name="Honda K."/>
        </authorList>
    </citation>
    <scope>NUCLEOTIDE SEQUENCE [LARGE SCALE GENOMIC DNA]</scope>
    <source>
        <strain evidence="3">k34-0107-D12</strain>
    </source>
</reference>
<dbReference type="Gene3D" id="3.40.630.30">
    <property type="match status" value="1"/>
</dbReference>
<dbReference type="InterPro" id="IPR000182">
    <property type="entry name" value="GNAT_dom"/>
</dbReference>
<keyword evidence="3" id="KW-1185">Reference proteome</keyword>
<dbReference type="SUPFAM" id="SSF55729">
    <property type="entry name" value="Acyl-CoA N-acyltransferases (Nat)"/>
    <property type="match status" value="1"/>
</dbReference>
<name>A0ABQ0BXY2_9FIRM</name>
<dbReference type="Pfam" id="PF13508">
    <property type="entry name" value="Acetyltransf_7"/>
    <property type="match status" value="1"/>
</dbReference>
<feature type="domain" description="N-acetyltransferase" evidence="1">
    <location>
        <begin position="3"/>
        <end position="147"/>
    </location>
</feature>
<evidence type="ECO:0000259" key="1">
    <source>
        <dbReference type="PROSITE" id="PS51186"/>
    </source>
</evidence>
<dbReference type="CDD" id="cd04301">
    <property type="entry name" value="NAT_SF"/>
    <property type="match status" value="1"/>
</dbReference>
<comment type="caution">
    <text evidence="2">The sequence shown here is derived from an EMBL/GenBank/DDBJ whole genome shotgun (WGS) entry which is preliminary data.</text>
</comment>
<organism evidence="2 3">
    <name type="scientific">Blautia parvula</name>
    <dbReference type="NCBI Taxonomy" id="2877527"/>
    <lineage>
        <taxon>Bacteria</taxon>
        <taxon>Bacillati</taxon>
        <taxon>Bacillota</taxon>
        <taxon>Clostridia</taxon>
        <taxon>Lachnospirales</taxon>
        <taxon>Lachnospiraceae</taxon>
        <taxon>Blautia</taxon>
    </lineage>
</organism>
<dbReference type="PROSITE" id="PS51186">
    <property type="entry name" value="GNAT"/>
    <property type="match status" value="1"/>
</dbReference>
<protein>
    <recommendedName>
        <fullName evidence="1">N-acetyltransferase domain-containing protein</fullName>
    </recommendedName>
</protein>
<dbReference type="RefSeq" id="WP_033140919.1">
    <property type="nucleotide sequence ID" value="NZ_BAABZQ010000001.1"/>
</dbReference>
<dbReference type="Proteomes" id="UP001600941">
    <property type="component" value="Unassembled WGS sequence"/>
</dbReference>
<gene>
    <name evidence="2" type="ORF">K340107D12_42040</name>
</gene>